<evidence type="ECO:0000256" key="7">
    <source>
        <dbReference type="ARBA" id="ARBA00023163"/>
    </source>
</evidence>
<dbReference type="PANTHER" id="PTHR42713">
    <property type="entry name" value="HISTIDINE KINASE-RELATED"/>
    <property type="match status" value="1"/>
</dbReference>
<evidence type="ECO:0000313" key="11">
    <source>
        <dbReference type="EMBL" id="OUQ56906.1"/>
    </source>
</evidence>
<keyword evidence="3 8" id="KW-0597">Phosphoprotein</keyword>
<keyword evidence="2" id="KW-0963">Cytoplasm</keyword>
<dbReference type="InterPro" id="IPR009057">
    <property type="entry name" value="Homeodomain-like_sf"/>
</dbReference>
<proteinExistence type="predicted"/>
<protein>
    <recommendedName>
        <fullName evidence="15">DNA-binding response regulator</fullName>
    </recommendedName>
</protein>
<dbReference type="CDD" id="cd17536">
    <property type="entry name" value="REC_YesN-like"/>
    <property type="match status" value="1"/>
</dbReference>
<dbReference type="Proteomes" id="UP000196293">
    <property type="component" value="Unassembled WGS sequence"/>
</dbReference>
<dbReference type="GO" id="GO:0003700">
    <property type="term" value="F:DNA-binding transcription factor activity"/>
    <property type="evidence" value="ECO:0007669"/>
    <property type="project" value="InterPro"/>
</dbReference>
<dbReference type="PRINTS" id="PR00032">
    <property type="entry name" value="HTHARAC"/>
</dbReference>
<dbReference type="Proteomes" id="UP000195859">
    <property type="component" value="Unassembled WGS sequence"/>
</dbReference>
<gene>
    <name evidence="12" type="ORF">B5E44_05640</name>
    <name evidence="11" type="ORF">B5E59_03970</name>
</gene>
<dbReference type="InterPro" id="IPR020449">
    <property type="entry name" value="Tscrpt_reg_AraC-type_HTH"/>
</dbReference>
<dbReference type="RefSeq" id="WP_087176121.1">
    <property type="nucleotide sequence ID" value="NZ_NFLS01000006.1"/>
</dbReference>
<feature type="domain" description="HTH araC/xylS-type" evidence="9">
    <location>
        <begin position="363"/>
        <end position="461"/>
    </location>
</feature>
<sequence>MYTLMLVDDEYMILKGIPQLLDWADLDIKIVKAERSPLAALDYLKDNQVDILLSDMNMAELSGTKFLPAVKQIQPQIQIVVLSGYEDFSYAKTGLEQGVVDYLNKPVDPDELEEAMEKAKARIKKAKQIAHQSDLANQTRVRDVLRGRVSLSELGNVSEQYYLLALIKPGEQVRQFLAKFSFVLGYQEEKDIIYVILPTEKEDLQSLTDQLLPLVAHEIVSQSFTEEQVTKVATSIKKRAMEINFYDCETKQLSLSKNSKPLRVAELVSDFNDRDWTSVQFEHFLRKNMAELSQHGNEIQDAKYFCRLVLMRIYGKHHKVDLDFAAKIAKIEDATSANELVSYLLSLFVEYQKSQQKYPEAVEQVLSYVKENYMQELSLKKVAEVLHMSSVYLGAIFKKNIGESFAQYLNNYRVARSIELMTETHQNINEIALAVGYQNTNYFFRVFKEQTKMAPSEYRRMVVEKNNRG</sequence>
<accession>A0A1Y4UJA4</accession>
<dbReference type="GO" id="GO:0005737">
    <property type="term" value="C:cytoplasm"/>
    <property type="evidence" value="ECO:0007669"/>
    <property type="project" value="UniProtKB-SubCell"/>
</dbReference>
<evidence type="ECO:0000259" key="10">
    <source>
        <dbReference type="PROSITE" id="PS50110"/>
    </source>
</evidence>
<dbReference type="PANTHER" id="PTHR42713:SF3">
    <property type="entry name" value="TRANSCRIPTIONAL REGULATORY PROTEIN HPTR"/>
    <property type="match status" value="1"/>
</dbReference>
<keyword evidence="7" id="KW-0804">Transcription</keyword>
<dbReference type="EMBL" id="NFLZ01000011">
    <property type="protein sequence ID" value="OUQ76204.1"/>
    <property type="molecule type" value="Genomic_DNA"/>
</dbReference>
<reference evidence="13 14" key="1">
    <citation type="submission" date="2017-04" db="EMBL/GenBank/DDBJ databases">
        <title>Function of individual gut microbiota members based on whole genome sequencing of pure cultures obtained from chicken caecum.</title>
        <authorList>
            <person name="Medvecky M."/>
            <person name="Cejkova D."/>
            <person name="Polansky O."/>
            <person name="Karasova D."/>
            <person name="Kubasova T."/>
            <person name="Cizek A."/>
            <person name="Rychlik I."/>
        </authorList>
    </citation>
    <scope>NUCLEOTIDE SEQUENCE [LARGE SCALE GENOMIC DNA]</scope>
    <source>
        <strain evidence="13">An101</strain>
        <strain evidence="14">An115</strain>
    </source>
</reference>
<dbReference type="SUPFAM" id="SSF52172">
    <property type="entry name" value="CheY-like"/>
    <property type="match status" value="1"/>
</dbReference>
<evidence type="ECO:0000256" key="6">
    <source>
        <dbReference type="ARBA" id="ARBA00023125"/>
    </source>
</evidence>
<dbReference type="AlphaFoldDB" id="A0A1Y4UJA4"/>
<keyword evidence="5" id="KW-0805">Transcription regulation</keyword>
<comment type="subcellular location">
    <subcellularLocation>
        <location evidence="1">Cytoplasm</location>
    </subcellularLocation>
</comment>
<evidence type="ECO:0000256" key="4">
    <source>
        <dbReference type="ARBA" id="ARBA00023012"/>
    </source>
</evidence>
<dbReference type="PROSITE" id="PS00041">
    <property type="entry name" value="HTH_ARAC_FAMILY_1"/>
    <property type="match status" value="1"/>
</dbReference>
<evidence type="ECO:0000313" key="14">
    <source>
        <dbReference type="Proteomes" id="UP000196293"/>
    </source>
</evidence>
<dbReference type="Pfam" id="PF12833">
    <property type="entry name" value="HTH_18"/>
    <property type="match status" value="1"/>
</dbReference>
<dbReference type="InterPro" id="IPR001789">
    <property type="entry name" value="Sig_transdc_resp-reg_receiver"/>
</dbReference>
<comment type="caution">
    <text evidence="12">The sequence shown here is derived from an EMBL/GenBank/DDBJ whole genome shotgun (WGS) entry which is preliminary data.</text>
</comment>
<keyword evidence="14" id="KW-1185">Reference proteome</keyword>
<dbReference type="Pfam" id="PF00072">
    <property type="entry name" value="Response_reg"/>
    <property type="match status" value="1"/>
</dbReference>
<keyword evidence="6" id="KW-0238">DNA-binding</keyword>
<dbReference type="InterPro" id="IPR018062">
    <property type="entry name" value="HTH_AraC-typ_CS"/>
</dbReference>
<dbReference type="Gene3D" id="3.40.50.2300">
    <property type="match status" value="1"/>
</dbReference>
<dbReference type="EMBL" id="NFLS01000006">
    <property type="protein sequence ID" value="OUQ56906.1"/>
    <property type="molecule type" value="Genomic_DNA"/>
</dbReference>
<dbReference type="InterPro" id="IPR011006">
    <property type="entry name" value="CheY-like_superfamily"/>
</dbReference>
<evidence type="ECO:0000256" key="3">
    <source>
        <dbReference type="ARBA" id="ARBA00022553"/>
    </source>
</evidence>
<keyword evidence="4" id="KW-0902">Two-component regulatory system</keyword>
<evidence type="ECO:0000313" key="12">
    <source>
        <dbReference type="EMBL" id="OUQ76204.1"/>
    </source>
</evidence>
<evidence type="ECO:0000259" key="9">
    <source>
        <dbReference type="PROSITE" id="PS01124"/>
    </source>
</evidence>
<dbReference type="PROSITE" id="PS50110">
    <property type="entry name" value="RESPONSE_REGULATORY"/>
    <property type="match status" value="1"/>
</dbReference>
<evidence type="ECO:0008006" key="15">
    <source>
        <dbReference type="Google" id="ProtNLM"/>
    </source>
</evidence>
<dbReference type="InterPro" id="IPR051552">
    <property type="entry name" value="HptR"/>
</dbReference>
<dbReference type="SMART" id="SM00448">
    <property type="entry name" value="REC"/>
    <property type="match status" value="1"/>
</dbReference>
<dbReference type="SMART" id="SM00342">
    <property type="entry name" value="HTH_ARAC"/>
    <property type="match status" value="1"/>
</dbReference>
<dbReference type="GO" id="GO:0043565">
    <property type="term" value="F:sequence-specific DNA binding"/>
    <property type="evidence" value="ECO:0007669"/>
    <property type="project" value="InterPro"/>
</dbReference>
<reference evidence="12" key="2">
    <citation type="journal article" date="2018" name="BMC Genomics">
        <title>Whole genome sequencing and function prediction of 133 gut anaerobes isolated from chicken caecum in pure cultures.</title>
        <authorList>
            <person name="Medvecky M."/>
            <person name="Cejkova D."/>
            <person name="Polansky O."/>
            <person name="Karasova D."/>
            <person name="Kubasova T."/>
            <person name="Cizek A."/>
            <person name="Rychlik I."/>
        </authorList>
    </citation>
    <scope>NUCLEOTIDE SEQUENCE</scope>
    <source>
        <strain evidence="12">An101</strain>
        <strain evidence="11">An115</strain>
    </source>
</reference>
<dbReference type="InterPro" id="IPR018060">
    <property type="entry name" value="HTH_AraC"/>
</dbReference>
<evidence type="ECO:0000313" key="13">
    <source>
        <dbReference type="Proteomes" id="UP000195859"/>
    </source>
</evidence>
<organism evidence="12 13">
    <name type="scientific">Lactobacillus gallinarum</name>
    <dbReference type="NCBI Taxonomy" id="52242"/>
    <lineage>
        <taxon>Bacteria</taxon>
        <taxon>Bacillati</taxon>
        <taxon>Bacillota</taxon>
        <taxon>Bacilli</taxon>
        <taxon>Lactobacillales</taxon>
        <taxon>Lactobacillaceae</taxon>
        <taxon>Lactobacillus</taxon>
    </lineage>
</organism>
<feature type="domain" description="Response regulatory" evidence="10">
    <location>
        <begin position="3"/>
        <end position="120"/>
    </location>
</feature>
<dbReference type="GO" id="GO:0000160">
    <property type="term" value="P:phosphorelay signal transduction system"/>
    <property type="evidence" value="ECO:0007669"/>
    <property type="project" value="UniProtKB-KW"/>
</dbReference>
<evidence type="ECO:0000256" key="1">
    <source>
        <dbReference type="ARBA" id="ARBA00004496"/>
    </source>
</evidence>
<dbReference type="PROSITE" id="PS01124">
    <property type="entry name" value="HTH_ARAC_FAMILY_2"/>
    <property type="match status" value="1"/>
</dbReference>
<name>A0A1Y4UJA4_9LACO</name>
<dbReference type="SUPFAM" id="SSF46689">
    <property type="entry name" value="Homeodomain-like"/>
    <property type="match status" value="2"/>
</dbReference>
<feature type="modified residue" description="4-aspartylphosphate" evidence="8">
    <location>
        <position position="55"/>
    </location>
</feature>
<evidence type="ECO:0000256" key="5">
    <source>
        <dbReference type="ARBA" id="ARBA00023015"/>
    </source>
</evidence>
<dbReference type="Gene3D" id="1.10.10.60">
    <property type="entry name" value="Homeodomain-like"/>
    <property type="match status" value="2"/>
</dbReference>
<evidence type="ECO:0000256" key="8">
    <source>
        <dbReference type="PROSITE-ProRule" id="PRU00169"/>
    </source>
</evidence>
<evidence type="ECO:0000256" key="2">
    <source>
        <dbReference type="ARBA" id="ARBA00022490"/>
    </source>
</evidence>